<dbReference type="SUPFAM" id="SSF55931">
    <property type="entry name" value="Glutamine synthetase/guanido kinase"/>
    <property type="match status" value="1"/>
</dbReference>
<dbReference type="Pfam" id="PF12224">
    <property type="entry name" value="Amidoligase_2"/>
    <property type="match status" value="1"/>
</dbReference>
<dbReference type="InterPro" id="IPR022025">
    <property type="entry name" value="Amidoligase_2"/>
</dbReference>
<sequence>MTSNSMLQFGVEIELLIGSRSKNHKSWKSLASELSVRLADAGISNHLNEGNIKSVENYHEWSITHEVTVPMQAGKNLWGLELVSPVFTPEHAWTTDLSTIFKVLKAGFTISPSSNCSTHVHVSTSPPMHAVDLAAIAKSILYFEPAIDTLLPSSRASSYWCQSNHANPALKSLSTAQCFEYIEYCPDVSSIVRTMCLFSAKSAYGRANGYTEDFVHGVYKWDFSGLEVGGIGTLEFRQAPGSRSAEDVATWVELAVCFVAGAMEPSVVLDPQGQVTMDELWWLLSVGVQVTGISELRGVEKLYAQAGKKTRASR</sequence>
<protein>
    <submittedName>
        <fullName evidence="1">Uu.00g077910.m01.CDS01</fullName>
    </submittedName>
</protein>
<dbReference type="GO" id="GO:0003824">
    <property type="term" value="F:catalytic activity"/>
    <property type="evidence" value="ECO:0007669"/>
    <property type="project" value="InterPro"/>
</dbReference>
<dbReference type="AlphaFoldDB" id="A0AAI8VKH5"/>
<gene>
    <name evidence="1" type="ORF">KHLLAP_LOCUS7073</name>
</gene>
<evidence type="ECO:0000313" key="2">
    <source>
        <dbReference type="Proteomes" id="UP001295740"/>
    </source>
</evidence>
<accession>A0AAI8VKH5</accession>
<evidence type="ECO:0000313" key="1">
    <source>
        <dbReference type="EMBL" id="CAJ2506605.1"/>
    </source>
</evidence>
<dbReference type="Proteomes" id="UP001295740">
    <property type="component" value="Unassembled WGS sequence"/>
</dbReference>
<comment type="caution">
    <text evidence="1">The sequence shown here is derived from an EMBL/GenBank/DDBJ whole genome shotgun (WGS) entry which is preliminary data.</text>
</comment>
<dbReference type="PANTHER" id="PTHR36847">
    <property type="entry name" value="AMIDOLIGASE ENZYME"/>
    <property type="match status" value="1"/>
</dbReference>
<name>A0AAI8VKH5_9PEZI</name>
<organism evidence="1 2">
    <name type="scientific">Anthostomella pinea</name>
    <dbReference type="NCBI Taxonomy" id="933095"/>
    <lineage>
        <taxon>Eukaryota</taxon>
        <taxon>Fungi</taxon>
        <taxon>Dikarya</taxon>
        <taxon>Ascomycota</taxon>
        <taxon>Pezizomycotina</taxon>
        <taxon>Sordariomycetes</taxon>
        <taxon>Xylariomycetidae</taxon>
        <taxon>Xylariales</taxon>
        <taxon>Xylariaceae</taxon>
        <taxon>Anthostomella</taxon>
    </lineage>
</organism>
<reference evidence="1" key="1">
    <citation type="submission" date="2023-10" db="EMBL/GenBank/DDBJ databases">
        <authorList>
            <person name="Hackl T."/>
        </authorList>
    </citation>
    <scope>NUCLEOTIDE SEQUENCE</scope>
</reference>
<dbReference type="InterPro" id="IPR014746">
    <property type="entry name" value="Gln_synth/guanido_kin_cat_dom"/>
</dbReference>
<dbReference type="EMBL" id="CAUWAG010000010">
    <property type="protein sequence ID" value="CAJ2506605.1"/>
    <property type="molecule type" value="Genomic_DNA"/>
</dbReference>
<proteinExistence type="predicted"/>
<dbReference type="PANTHER" id="PTHR36847:SF1">
    <property type="entry name" value="AMIDOLIGASE ENZYME"/>
    <property type="match status" value="1"/>
</dbReference>
<keyword evidence="2" id="KW-1185">Reference proteome</keyword>